<evidence type="ECO:0000256" key="1">
    <source>
        <dbReference type="SAM" id="MobiDB-lite"/>
    </source>
</evidence>
<organism evidence="3">
    <name type="scientific">Lotharella oceanica</name>
    <dbReference type="NCBI Taxonomy" id="641309"/>
    <lineage>
        <taxon>Eukaryota</taxon>
        <taxon>Sar</taxon>
        <taxon>Rhizaria</taxon>
        <taxon>Cercozoa</taxon>
        <taxon>Chlorarachniophyceae</taxon>
        <taxon>Lotharella</taxon>
    </lineage>
</organism>
<keyword evidence="2" id="KW-0812">Transmembrane</keyword>
<proteinExistence type="predicted"/>
<name>A0A7S2U517_9EUKA</name>
<evidence type="ECO:0000256" key="2">
    <source>
        <dbReference type="SAM" id="Phobius"/>
    </source>
</evidence>
<feature type="compositionally biased region" description="Basic residues" evidence="1">
    <location>
        <begin position="140"/>
        <end position="157"/>
    </location>
</feature>
<keyword evidence="2" id="KW-1133">Transmembrane helix</keyword>
<sequence length="157" mass="17638">MLEAISRLVTTVSTKVISVSRKVTDGLDFWPATWVSILAVAPLLYVIRQTVFSSRVSLGVDDGDSKSDDQSEQGNNDPGERKPSGSRRNIIREKRQNDVKVWRALPEEPQEPPGGEGSPRRPARNSRKKRKTLVSGGRSSPRRKRPVKTTKLRSHRR</sequence>
<feature type="transmembrane region" description="Helical" evidence="2">
    <location>
        <begin position="29"/>
        <end position="47"/>
    </location>
</feature>
<gene>
    <name evidence="3" type="ORF">LSP00402_LOCUS22598</name>
</gene>
<protein>
    <submittedName>
        <fullName evidence="3">Uncharacterized protein</fullName>
    </submittedName>
</protein>
<evidence type="ECO:0000313" key="3">
    <source>
        <dbReference type="EMBL" id="CAD9778582.1"/>
    </source>
</evidence>
<accession>A0A7S2U517</accession>
<keyword evidence="2" id="KW-0472">Membrane</keyword>
<feature type="region of interest" description="Disordered" evidence="1">
    <location>
        <begin position="57"/>
        <end position="157"/>
    </location>
</feature>
<dbReference type="AlphaFoldDB" id="A0A7S2U517"/>
<feature type="compositionally biased region" description="Basic residues" evidence="1">
    <location>
        <begin position="121"/>
        <end position="132"/>
    </location>
</feature>
<reference evidence="3" key="1">
    <citation type="submission" date="2021-01" db="EMBL/GenBank/DDBJ databases">
        <authorList>
            <person name="Corre E."/>
            <person name="Pelletier E."/>
            <person name="Niang G."/>
            <person name="Scheremetjew M."/>
            <person name="Finn R."/>
            <person name="Kale V."/>
            <person name="Holt S."/>
            <person name="Cochrane G."/>
            <person name="Meng A."/>
            <person name="Brown T."/>
            <person name="Cohen L."/>
        </authorList>
    </citation>
    <scope>NUCLEOTIDE SEQUENCE</scope>
    <source>
        <strain evidence="3">CCMP622</strain>
    </source>
</reference>
<dbReference type="EMBL" id="HBHP01036751">
    <property type="protein sequence ID" value="CAD9778582.1"/>
    <property type="molecule type" value="Transcribed_RNA"/>
</dbReference>
<feature type="compositionally biased region" description="Basic and acidic residues" evidence="1">
    <location>
        <begin position="90"/>
        <end position="101"/>
    </location>
</feature>